<comment type="caution">
    <text evidence="1">The sequence shown here is derived from an EMBL/GenBank/DDBJ whole genome shotgun (WGS) entry which is preliminary data.</text>
</comment>
<reference evidence="1" key="1">
    <citation type="submission" date="2010-07" db="EMBL/GenBank/DDBJ databases">
        <authorList>
            <person name="Muzny D."/>
            <person name="Qin X."/>
            <person name="Buhay C."/>
            <person name="Dugan-Rocha S."/>
            <person name="Ding Y."/>
            <person name="Chen G."/>
            <person name="Hawes A."/>
            <person name="Holder M."/>
            <person name="Jhangiani S."/>
            <person name="Johnson A."/>
            <person name="Khan Z."/>
            <person name="Li Z."/>
            <person name="Liu W."/>
            <person name="Liu X."/>
            <person name="Perez L."/>
            <person name="Shen H."/>
            <person name="Wang Q."/>
            <person name="Watt J."/>
            <person name="Xi L."/>
            <person name="Xin Y."/>
            <person name="Zhou J."/>
            <person name="Deng J."/>
            <person name="Jiang H."/>
            <person name="Liu Y."/>
            <person name="Qu J."/>
            <person name="Song X.-Z."/>
            <person name="Zhang L."/>
            <person name="Villasana D."/>
            <person name="Johnson A."/>
            <person name="Liu J."/>
            <person name="Liyanage D."/>
            <person name="Lorensuhewa L."/>
            <person name="Robinson T."/>
            <person name="Song A."/>
            <person name="Song B.-B."/>
            <person name="Dinh H."/>
            <person name="Thornton R."/>
            <person name="Coyle M."/>
            <person name="Francisco L."/>
            <person name="Jackson L."/>
            <person name="Javaid M."/>
            <person name="Korchina V."/>
            <person name="Kovar C."/>
            <person name="Mata R."/>
            <person name="Mathew T."/>
            <person name="Ngo R."/>
            <person name="Nguyen L."/>
            <person name="Nguyen N."/>
            <person name="Okwuonu G."/>
            <person name="Ongeri F."/>
            <person name="Pham C."/>
            <person name="Simmons D."/>
            <person name="Wilczek-Boney K."/>
            <person name="Hale W."/>
            <person name="Jakkamsetti A."/>
            <person name="Pham P."/>
            <person name="Ruth R."/>
            <person name="San Lucas F."/>
            <person name="Warren J."/>
            <person name="Zhang J."/>
            <person name="Zhao Z."/>
            <person name="Zhou C."/>
            <person name="Zhu D."/>
            <person name="Lee S."/>
            <person name="Bess C."/>
            <person name="Blankenburg K."/>
            <person name="Forbes L."/>
            <person name="Fu Q."/>
            <person name="Gubbala S."/>
            <person name="Hirani K."/>
            <person name="Jayaseelan J.C."/>
            <person name="Lara F."/>
            <person name="Munidasa M."/>
            <person name="Palculict T."/>
            <person name="Patil S."/>
            <person name="Pu L.-L."/>
            <person name="Saada N."/>
            <person name="Tang L."/>
            <person name="Weissenberger G."/>
            <person name="Zhu Y."/>
            <person name="Hemphill L."/>
            <person name="Shang Y."/>
            <person name="Youmans B."/>
            <person name="Ayvaz T."/>
            <person name="Ross M."/>
            <person name="Santibanez J."/>
            <person name="Aqrawi P."/>
            <person name="Gross S."/>
            <person name="Joshi V."/>
            <person name="Fowler G."/>
            <person name="Nazareth L."/>
            <person name="Reid J."/>
            <person name="Worley K."/>
            <person name="Petrosino J."/>
            <person name="Highlander S."/>
            <person name="Gibbs R."/>
        </authorList>
    </citation>
    <scope>NUCLEOTIDE SEQUENCE [LARGE SCALE GENOMIC DNA]</scope>
    <source>
        <strain evidence="1">ATCC 33861</strain>
    </source>
</reference>
<keyword evidence="2" id="KW-1185">Reference proteome</keyword>
<dbReference type="HOGENOM" id="CLU_3030114_0_0_10"/>
<accession>D7VQ07</accession>
<gene>
    <name evidence="1" type="ORF">HMPREF0766_13061</name>
</gene>
<evidence type="ECO:0000313" key="1">
    <source>
        <dbReference type="EMBL" id="EFK55858.1"/>
    </source>
</evidence>
<sequence length="55" mass="6417">MLPLKKSENIIGASVNIYFSYIQKMLLYFMENLSPSKPQALLKKESETDEVCLRY</sequence>
<dbReference type="AlphaFoldDB" id="D7VQ07"/>
<dbReference type="Proteomes" id="UP000006258">
    <property type="component" value="Unassembled WGS sequence"/>
</dbReference>
<dbReference type="EMBL" id="ACHA02000012">
    <property type="protein sequence ID" value="EFK55858.1"/>
    <property type="molecule type" value="Genomic_DNA"/>
</dbReference>
<name>D7VQ07_SPHSI</name>
<proteinExistence type="predicted"/>
<organism evidence="1 2">
    <name type="scientific">Sphingobacterium spiritivorum ATCC 33861</name>
    <dbReference type="NCBI Taxonomy" id="525373"/>
    <lineage>
        <taxon>Bacteria</taxon>
        <taxon>Pseudomonadati</taxon>
        <taxon>Bacteroidota</taxon>
        <taxon>Sphingobacteriia</taxon>
        <taxon>Sphingobacteriales</taxon>
        <taxon>Sphingobacteriaceae</taxon>
        <taxon>Sphingobacterium</taxon>
    </lineage>
</organism>
<protein>
    <submittedName>
        <fullName evidence="1">Uncharacterized protein</fullName>
    </submittedName>
</protein>
<evidence type="ECO:0000313" key="2">
    <source>
        <dbReference type="Proteomes" id="UP000006258"/>
    </source>
</evidence>